<dbReference type="KEGG" id="gax:Pan161_15300"/>
<dbReference type="InterPro" id="IPR019734">
    <property type="entry name" value="TPR_rpt"/>
</dbReference>
<evidence type="ECO:0000313" key="6">
    <source>
        <dbReference type="EMBL" id="QDT89897.1"/>
    </source>
</evidence>
<evidence type="ECO:0000256" key="4">
    <source>
        <dbReference type="SAM" id="Phobius"/>
    </source>
</evidence>
<keyword evidence="2" id="KW-0175">Coiled coil</keyword>
<keyword evidence="4" id="KW-0812">Transmembrane</keyword>
<keyword evidence="7" id="KW-1185">Reference proteome</keyword>
<keyword evidence="4" id="KW-1133">Transmembrane helix</keyword>
<dbReference type="Proteomes" id="UP000316855">
    <property type="component" value="Chromosome"/>
</dbReference>
<feature type="transmembrane region" description="Helical" evidence="4">
    <location>
        <begin position="1221"/>
        <end position="1241"/>
    </location>
</feature>
<evidence type="ECO:0000256" key="3">
    <source>
        <dbReference type="SAM" id="MobiDB-lite"/>
    </source>
</evidence>
<dbReference type="RefSeq" id="WP_145225467.1">
    <property type="nucleotide sequence ID" value="NZ_CP036343.1"/>
</dbReference>
<evidence type="ECO:0000256" key="5">
    <source>
        <dbReference type="SAM" id="SignalP"/>
    </source>
</evidence>
<name>A0A517VA64_9PLAN</name>
<feature type="repeat" description="TPR" evidence="1">
    <location>
        <begin position="568"/>
        <end position="601"/>
    </location>
</feature>
<keyword evidence="1" id="KW-0802">TPR repeat</keyword>
<accession>A0A517VA64</accession>
<gene>
    <name evidence="6" type="ORF">Pan161_15300</name>
</gene>
<dbReference type="OrthoDB" id="219137at2"/>
<reference evidence="6 7" key="1">
    <citation type="submission" date="2019-02" db="EMBL/GenBank/DDBJ databases">
        <title>Deep-cultivation of Planctomycetes and their phenomic and genomic characterization uncovers novel biology.</title>
        <authorList>
            <person name="Wiegand S."/>
            <person name="Jogler M."/>
            <person name="Boedeker C."/>
            <person name="Pinto D."/>
            <person name="Vollmers J."/>
            <person name="Rivas-Marin E."/>
            <person name="Kohn T."/>
            <person name="Peeters S.H."/>
            <person name="Heuer A."/>
            <person name="Rast P."/>
            <person name="Oberbeckmann S."/>
            <person name="Bunk B."/>
            <person name="Jeske O."/>
            <person name="Meyerdierks A."/>
            <person name="Storesund J.E."/>
            <person name="Kallscheuer N."/>
            <person name="Luecker S."/>
            <person name="Lage O.M."/>
            <person name="Pohl T."/>
            <person name="Merkel B.J."/>
            <person name="Hornburger P."/>
            <person name="Mueller R.-W."/>
            <person name="Bruemmer F."/>
            <person name="Labrenz M."/>
            <person name="Spormann A.M."/>
            <person name="Op den Camp H."/>
            <person name="Overmann J."/>
            <person name="Amann R."/>
            <person name="Jetten M.S.M."/>
            <person name="Mascher T."/>
            <person name="Medema M.H."/>
            <person name="Devos D.P."/>
            <person name="Kaster A.-K."/>
            <person name="Ovreas L."/>
            <person name="Rohde M."/>
            <person name="Galperin M.Y."/>
            <person name="Jogler C."/>
        </authorList>
    </citation>
    <scope>NUCLEOTIDE SEQUENCE [LARGE SCALE GENOMIC DNA]</scope>
    <source>
        <strain evidence="6 7">Pan161</strain>
    </source>
</reference>
<dbReference type="PROSITE" id="PS50005">
    <property type="entry name" value="TPR"/>
    <property type="match status" value="1"/>
</dbReference>
<evidence type="ECO:0000256" key="1">
    <source>
        <dbReference type="PROSITE-ProRule" id="PRU00339"/>
    </source>
</evidence>
<feature type="chain" id="PRO_5022184663" evidence="5">
    <location>
        <begin position="22"/>
        <end position="1320"/>
    </location>
</feature>
<evidence type="ECO:0000313" key="7">
    <source>
        <dbReference type="Proteomes" id="UP000316855"/>
    </source>
</evidence>
<evidence type="ECO:0000256" key="2">
    <source>
        <dbReference type="SAM" id="Coils"/>
    </source>
</evidence>
<feature type="signal peptide" evidence="5">
    <location>
        <begin position="1"/>
        <end position="21"/>
    </location>
</feature>
<sequence precursor="true">MQRLHLALSITFATFILAVTAGVCSAQGRAVTSSGRTSQVFPPSAPASATPVKTQAVATSSTVSSGTTAAAQASASAAQDKAHEQKRLAAIKKLKFDRRSSAIIKVWATPADEQDESKSEGAQTEDQPLEAQKPLTAEQQVEADKKAHQQKLDAELKQFEKQLKELQQNVTLGNWGEVKTFFNTLPQAEYEALYLQLLSSLQNPVQQPGSRFPQFAEKNVITLDDFFELAALLPADSTEKIQSQNLPQNSRNSAQMQMLLQQNPQLAAQLKQKNTLFGQLAGVFRISIQNGFSIEEYLTRFREIQPEKEGTKSESADGKTLLTQRQIARLLADSGQAQHLAEFLPDLEEAVKQDDREALNLLSRYYLALPQYEKKNEHLEKAWAALQAVLAVGEISASEKEEALKRAVELTPRIKEELGQAWLSESFSKRPERGKEILSTIGAAVAMGIQAQSANSHYRLKSLELQKTAVDALLKAAPEQAREWQPTLQMMATNWLREAQISQTYDYSTSRSRMMQRDYYGNYYYTESMMMQPQMQRQNRIQAIATGKILEMLPDEKWMALIEQSLHLEFQTTIAKLYLKVEEEDEAFPYIEQLASLNPREAKSLAEQFLRVWTKNHNPNSEQQRTSIYMFSYGFNQRAQGIPLTRSKQVRNLEELAGWIQRINDLPIEPIDEKLITQAFTQVHSSAEVYQLDAIEKIYGTVDGLNPNTLASLIQTMRTNLGKVWRLPATQKAAKTNRKQKDIEREVVQGYATAQLVLSKAIRKYPKSWSVQLAKAALDHDANEFQQELNRTTEFSERRQISLEGFQKAAELYATEVETLEEEKQESTVYETWFYASLGAPDLGKISHTTVSDPTQYPLIRAAIEGLPGEIGKRHMDQFANALFVRLSAVEPGVKFRYLKAGFKIVGDHEQAREAKKVYDYYKDLVTEIKLETTIDGSDVVGHKAPFGLFVNLRHTKEIERESGGFAKYLQNQNQGGYYYYNYGRPLENYRDKFEEAAKQALEEHFEILSITFQSEDVHSRATEEYGWRMTPYAYLLLKPKGPEVDKIPSLTLDMDFMDTSGYAVVPVNSAPLPIDASSEQGDVRPFKNLQITQTLDEREAKAGKLKLEVRVTGVGLIPDLDQIVDLKPQEFNVTSVENEGVSVSQFDKTSPENAVNSERLWLVSMEARPDLARHPETFSFGLPKQEDHEVTYQRFDDADLVSVEPEIMLQQEYGTPEKSWIVPASVVFAVLILLVIVYRLSTRKTQVVTSARYQVPENITPFTVLGLLKDIERTNGLSPTGKQELGVSISRLEHYYFETPEGEEPDLNAVVHRWVNQTR</sequence>
<feature type="coiled-coil region" evidence="2">
    <location>
        <begin position="138"/>
        <end position="169"/>
    </location>
</feature>
<keyword evidence="4" id="KW-0472">Membrane</keyword>
<protein>
    <submittedName>
        <fullName evidence="6">Uncharacterized protein</fullName>
    </submittedName>
</protein>
<keyword evidence="5" id="KW-0732">Signal</keyword>
<proteinExistence type="predicted"/>
<dbReference type="EMBL" id="CP036343">
    <property type="protein sequence ID" value="QDT89897.1"/>
    <property type="molecule type" value="Genomic_DNA"/>
</dbReference>
<organism evidence="6 7">
    <name type="scientific">Gimesia algae</name>
    <dbReference type="NCBI Taxonomy" id="2527971"/>
    <lineage>
        <taxon>Bacteria</taxon>
        <taxon>Pseudomonadati</taxon>
        <taxon>Planctomycetota</taxon>
        <taxon>Planctomycetia</taxon>
        <taxon>Planctomycetales</taxon>
        <taxon>Planctomycetaceae</taxon>
        <taxon>Gimesia</taxon>
    </lineage>
</organism>
<feature type="region of interest" description="Disordered" evidence="3">
    <location>
        <begin position="108"/>
        <end position="130"/>
    </location>
</feature>